<proteinExistence type="predicted"/>
<dbReference type="Gene3D" id="3.40.50.410">
    <property type="entry name" value="von Willebrand factor, type A domain"/>
    <property type="match status" value="1"/>
</dbReference>
<evidence type="ECO:0000313" key="2">
    <source>
        <dbReference type="EMBL" id="MBL0424680.1"/>
    </source>
</evidence>
<dbReference type="InterPro" id="IPR036465">
    <property type="entry name" value="vWFA_dom_sf"/>
</dbReference>
<gene>
    <name evidence="2" type="ORF">JI746_06120</name>
</gene>
<protein>
    <submittedName>
        <fullName evidence="2">VWA domain-containing protein</fullName>
    </submittedName>
</protein>
<reference evidence="2 3" key="1">
    <citation type="journal article" date="2017" name="Int. J. Syst. Evol. Microbiol.">
        <title>Ramlibacter alkalitolerans sp. nov., alkali-tolerant bacterium isolated from soil of ginseng.</title>
        <authorList>
            <person name="Lee D.H."/>
            <person name="Cha C.J."/>
        </authorList>
    </citation>
    <scope>NUCLEOTIDE SEQUENCE [LARGE SCALE GENOMIC DNA]</scope>
    <source>
        <strain evidence="2 3">KACC 19305</strain>
    </source>
</reference>
<dbReference type="Proteomes" id="UP000622707">
    <property type="component" value="Unassembled WGS sequence"/>
</dbReference>
<dbReference type="EMBL" id="JAEQND010000003">
    <property type="protein sequence ID" value="MBL0424680.1"/>
    <property type="molecule type" value="Genomic_DNA"/>
</dbReference>
<sequence length="302" mass="32656">MKALLRDAPLLAGATLLLLVALLMPPVPLPRNVADTVLVFDITQSMDVEDAQIDGAPVSRLEFARAAARRALRELPCGSRVGWAAFTEYRTLLLLAPIEVCENYNDLLATLAEIDGRIRWGNASEVAKGVFWALRAAKELQGKPAILFLTDGHESPPLTAFPRFDDVQAGQVRGWLLGIGAGVPQPIPRTDAEGNRIGYWRAGDVLQRNVPAGQPPSREHLSELREPHLRALAAQTGLGYSALRDPGQLAALMRDPQLARRASVATDLRAVPALLALALLCVYFRPDAFGGGRPRLSRTSGT</sequence>
<dbReference type="RefSeq" id="WP_201687919.1">
    <property type="nucleotide sequence ID" value="NZ_JAEQND010000003.1"/>
</dbReference>
<dbReference type="InterPro" id="IPR002035">
    <property type="entry name" value="VWF_A"/>
</dbReference>
<dbReference type="SUPFAM" id="SSF53300">
    <property type="entry name" value="vWA-like"/>
    <property type="match status" value="1"/>
</dbReference>
<comment type="caution">
    <text evidence="2">The sequence shown here is derived from an EMBL/GenBank/DDBJ whole genome shotgun (WGS) entry which is preliminary data.</text>
</comment>
<keyword evidence="3" id="KW-1185">Reference proteome</keyword>
<dbReference type="Pfam" id="PF13519">
    <property type="entry name" value="VWA_2"/>
    <property type="match status" value="1"/>
</dbReference>
<organism evidence="2 3">
    <name type="scientific">Ramlibacter alkalitolerans</name>
    <dbReference type="NCBI Taxonomy" id="2039631"/>
    <lineage>
        <taxon>Bacteria</taxon>
        <taxon>Pseudomonadati</taxon>
        <taxon>Pseudomonadota</taxon>
        <taxon>Betaproteobacteria</taxon>
        <taxon>Burkholderiales</taxon>
        <taxon>Comamonadaceae</taxon>
        <taxon>Ramlibacter</taxon>
    </lineage>
</organism>
<name>A0ABS1JLK7_9BURK</name>
<accession>A0ABS1JLK7</accession>
<evidence type="ECO:0000259" key="1">
    <source>
        <dbReference type="Pfam" id="PF13519"/>
    </source>
</evidence>
<evidence type="ECO:0000313" key="3">
    <source>
        <dbReference type="Proteomes" id="UP000622707"/>
    </source>
</evidence>
<feature type="domain" description="VWFA" evidence="1">
    <location>
        <begin position="36"/>
        <end position="153"/>
    </location>
</feature>